<evidence type="ECO:0000259" key="2">
    <source>
        <dbReference type="PROSITE" id="PS50222"/>
    </source>
</evidence>
<accession>A0ABR2IP21</accession>
<evidence type="ECO:0000313" key="3">
    <source>
        <dbReference type="EMBL" id="KAK8866714.1"/>
    </source>
</evidence>
<evidence type="ECO:0000256" key="1">
    <source>
        <dbReference type="ARBA" id="ARBA00022837"/>
    </source>
</evidence>
<gene>
    <name evidence="3" type="ORF">M9Y10_009681</name>
</gene>
<keyword evidence="4" id="KW-1185">Reference proteome</keyword>
<name>A0ABR2IP21_9EUKA</name>
<dbReference type="Pfam" id="PF13499">
    <property type="entry name" value="EF-hand_7"/>
    <property type="match status" value="1"/>
</dbReference>
<reference evidence="3 4" key="1">
    <citation type="submission" date="2024-04" db="EMBL/GenBank/DDBJ databases">
        <title>Tritrichomonas musculus Genome.</title>
        <authorList>
            <person name="Alves-Ferreira E."/>
            <person name="Grigg M."/>
            <person name="Lorenzi H."/>
            <person name="Galac M."/>
        </authorList>
    </citation>
    <scope>NUCLEOTIDE SEQUENCE [LARGE SCALE GENOMIC DNA]</scope>
    <source>
        <strain evidence="3 4">EAF2021</strain>
    </source>
</reference>
<dbReference type="PROSITE" id="PS00018">
    <property type="entry name" value="EF_HAND_1"/>
    <property type="match status" value="2"/>
</dbReference>
<dbReference type="InterPro" id="IPR011992">
    <property type="entry name" value="EF-hand-dom_pair"/>
</dbReference>
<dbReference type="PROSITE" id="PS50222">
    <property type="entry name" value="EF_HAND_2"/>
    <property type="match status" value="2"/>
</dbReference>
<sequence length="162" mass="18847">MFYPFDLRPLSADEQRAAAAEFRRIDENGNGELDAAELTNYLSANKPELRSFPRLIIHIFGDDRSIDWSRFYYSYRSFSASPDDDENYIGRKIFNYIDKDGSGKIDSREFNHILDYIDAPKGQLQAFMMTGTLTYPQFKKKFYELLTMIWRSSGFQGMPASI</sequence>
<feature type="domain" description="EF-hand" evidence="2">
    <location>
        <begin position="13"/>
        <end position="48"/>
    </location>
</feature>
<dbReference type="InterPro" id="IPR018247">
    <property type="entry name" value="EF_Hand_1_Ca_BS"/>
</dbReference>
<protein>
    <recommendedName>
        <fullName evidence="2">EF-hand domain-containing protein</fullName>
    </recommendedName>
</protein>
<dbReference type="InterPro" id="IPR002048">
    <property type="entry name" value="EF_hand_dom"/>
</dbReference>
<evidence type="ECO:0000313" key="4">
    <source>
        <dbReference type="Proteomes" id="UP001470230"/>
    </source>
</evidence>
<feature type="domain" description="EF-hand" evidence="2">
    <location>
        <begin position="91"/>
        <end position="120"/>
    </location>
</feature>
<proteinExistence type="predicted"/>
<dbReference type="EMBL" id="JAPFFF010000015">
    <property type="protein sequence ID" value="KAK8866714.1"/>
    <property type="molecule type" value="Genomic_DNA"/>
</dbReference>
<organism evidence="3 4">
    <name type="scientific">Tritrichomonas musculus</name>
    <dbReference type="NCBI Taxonomy" id="1915356"/>
    <lineage>
        <taxon>Eukaryota</taxon>
        <taxon>Metamonada</taxon>
        <taxon>Parabasalia</taxon>
        <taxon>Tritrichomonadida</taxon>
        <taxon>Tritrichomonadidae</taxon>
        <taxon>Tritrichomonas</taxon>
    </lineage>
</organism>
<dbReference type="Proteomes" id="UP001470230">
    <property type="component" value="Unassembled WGS sequence"/>
</dbReference>
<dbReference type="Gene3D" id="1.10.238.10">
    <property type="entry name" value="EF-hand"/>
    <property type="match status" value="1"/>
</dbReference>
<keyword evidence="1" id="KW-0106">Calcium</keyword>
<comment type="caution">
    <text evidence="3">The sequence shown here is derived from an EMBL/GenBank/DDBJ whole genome shotgun (WGS) entry which is preliminary data.</text>
</comment>
<dbReference type="SUPFAM" id="SSF47473">
    <property type="entry name" value="EF-hand"/>
    <property type="match status" value="1"/>
</dbReference>